<accession>A0ABU2HXZ8</accession>
<evidence type="ECO:0000313" key="2">
    <source>
        <dbReference type="Proteomes" id="UP001269144"/>
    </source>
</evidence>
<dbReference type="InterPro" id="IPR036388">
    <property type="entry name" value="WH-like_DNA-bd_sf"/>
</dbReference>
<gene>
    <name evidence="1" type="ORF">RGQ15_17770</name>
</gene>
<evidence type="ECO:0008006" key="3">
    <source>
        <dbReference type="Google" id="ProtNLM"/>
    </source>
</evidence>
<keyword evidence="2" id="KW-1185">Reference proteome</keyword>
<comment type="caution">
    <text evidence="1">The sequence shown here is derived from an EMBL/GenBank/DDBJ whole genome shotgun (WGS) entry which is preliminary data.</text>
</comment>
<dbReference type="Gene3D" id="1.10.10.10">
    <property type="entry name" value="Winged helix-like DNA-binding domain superfamily/Winged helix DNA-binding domain"/>
    <property type="match status" value="1"/>
</dbReference>
<protein>
    <recommendedName>
        <fullName evidence="3">HTH luxR-type domain-containing protein</fullName>
    </recommendedName>
</protein>
<proteinExistence type="predicted"/>
<dbReference type="RefSeq" id="WP_311162030.1">
    <property type="nucleotide sequence ID" value="NZ_JAVQLW010000003.1"/>
</dbReference>
<dbReference type="Proteomes" id="UP001269144">
    <property type="component" value="Unassembled WGS sequence"/>
</dbReference>
<name>A0ABU2HXZ8_9RHOB</name>
<reference evidence="2" key="1">
    <citation type="submission" date="2023-07" db="EMBL/GenBank/DDBJ databases">
        <title>Paracoccus sp. MBLB3053 whole genome sequence.</title>
        <authorList>
            <person name="Hwang C.Y."/>
            <person name="Cho E.-S."/>
            <person name="Seo M.-J."/>
        </authorList>
    </citation>
    <scope>NUCLEOTIDE SEQUENCE [LARGE SCALE GENOMIC DNA]</scope>
    <source>
        <strain evidence="2">MBLB3053</strain>
    </source>
</reference>
<dbReference type="EMBL" id="JAVQLW010000003">
    <property type="protein sequence ID" value="MDS9469415.1"/>
    <property type="molecule type" value="Genomic_DNA"/>
</dbReference>
<dbReference type="SUPFAM" id="SSF46894">
    <property type="entry name" value="C-terminal effector domain of the bipartite response regulators"/>
    <property type="match status" value="1"/>
</dbReference>
<organism evidence="1 2">
    <name type="scientific">Paracoccus aurantius</name>
    <dbReference type="NCBI Taxonomy" id="3073814"/>
    <lineage>
        <taxon>Bacteria</taxon>
        <taxon>Pseudomonadati</taxon>
        <taxon>Pseudomonadota</taxon>
        <taxon>Alphaproteobacteria</taxon>
        <taxon>Rhodobacterales</taxon>
        <taxon>Paracoccaceae</taxon>
        <taxon>Paracoccus</taxon>
    </lineage>
</organism>
<dbReference type="InterPro" id="IPR016032">
    <property type="entry name" value="Sig_transdc_resp-reg_C-effctor"/>
</dbReference>
<sequence length="301" mass="33155">MLQTRAEAATFRIDWPGARSQAWSAAREVGLADGTLRQMRPDRVYSQVDLPGFEDRSEPLRAMKCGFRTGGHAVIVLSRQGQDFRAIDGVHLSELAPFVSQAVQIWQDLSLERARALRERRMNVDLGAGWVIFSPLGNVLDIAPQARVWLEDVDGVRLRAGGRLEFHNGETALEFRRAIAAVQSPETATVTVALSDDPRMELRLRAGLHEGEKIITGSIRLAQFARSLDARNVANSLDLSHSEARLAILLCDGFSLQEAAAELGWTSETARSCSKQIFARMGVTGQGGVLRRMLAGSMWFS</sequence>
<evidence type="ECO:0000313" key="1">
    <source>
        <dbReference type="EMBL" id="MDS9469415.1"/>
    </source>
</evidence>